<keyword evidence="1" id="KW-1133">Transmembrane helix</keyword>
<feature type="transmembrane region" description="Helical" evidence="1">
    <location>
        <begin position="116"/>
        <end position="137"/>
    </location>
</feature>
<reference evidence="2 3" key="1">
    <citation type="submission" date="2020-08" db="EMBL/GenBank/DDBJ databases">
        <authorList>
            <person name="Liu C."/>
            <person name="Sun Q."/>
        </authorList>
    </citation>
    <scope>NUCLEOTIDE SEQUENCE [LARGE SCALE GENOMIC DNA]</scope>
    <source>
        <strain evidence="2 3">L34</strain>
    </source>
</reference>
<dbReference type="RefSeq" id="WP_186999818.1">
    <property type="nucleotide sequence ID" value="NZ_JACRWH010000099.1"/>
</dbReference>
<feature type="transmembrane region" description="Helical" evidence="1">
    <location>
        <begin position="20"/>
        <end position="39"/>
    </location>
</feature>
<keyword evidence="1" id="KW-0472">Membrane</keyword>
<feature type="transmembrane region" description="Helical" evidence="1">
    <location>
        <begin position="182"/>
        <end position="201"/>
    </location>
</feature>
<evidence type="ECO:0000313" key="3">
    <source>
        <dbReference type="Proteomes" id="UP000649075"/>
    </source>
</evidence>
<sequence>MWNRQQVKEQAKQIMKRNYWKMFVVTLIAGILSADYVTVIQTVQDFVPDVVLPSMFSSILSFLSMGSIVGLLFSIFIGNVIVVGKSRYFIKNHDVNPELGEIFSGFKGDYLNVVKIMFLMNLKILLWLFLFIVPGFIKAYEYSMIPYLLAENPNITTDEAFSLSKQMTTGQKMDLFVLDLSFLGWIILGLICCGIGILFVLPYPEATNAEVYLNLKESVKKDECVTDF</sequence>
<keyword evidence="1" id="KW-0812">Transmembrane</keyword>
<dbReference type="PANTHER" id="PTHR40076">
    <property type="entry name" value="MEMBRANE PROTEIN-RELATED"/>
    <property type="match status" value="1"/>
</dbReference>
<name>A0ABR7KKY9_9FIRM</name>
<organism evidence="2 3">
    <name type="scientific">Holdemanella hominis</name>
    <dbReference type="NCBI Taxonomy" id="2764327"/>
    <lineage>
        <taxon>Bacteria</taxon>
        <taxon>Bacillati</taxon>
        <taxon>Bacillota</taxon>
        <taxon>Erysipelotrichia</taxon>
        <taxon>Erysipelotrichales</taxon>
        <taxon>Erysipelotrichaceae</taxon>
        <taxon>Holdemanella</taxon>
    </lineage>
</organism>
<protein>
    <submittedName>
        <fullName evidence="2">DUF975 family protein</fullName>
    </submittedName>
</protein>
<dbReference type="PANTHER" id="PTHR40076:SF1">
    <property type="entry name" value="MEMBRANE PROTEIN"/>
    <property type="match status" value="1"/>
</dbReference>
<evidence type="ECO:0000313" key="2">
    <source>
        <dbReference type="EMBL" id="MBC6013395.1"/>
    </source>
</evidence>
<accession>A0ABR7KKY9</accession>
<dbReference type="InterPro" id="IPR010380">
    <property type="entry name" value="DUF975"/>
</dbReference>
<evidence type="ECO:0000256" key="1">
    <source>
        <dbReference type="SAM" id="Phobius"/>
    </source>
</evidence>
<proteinExistence type="predicted"/>
<feature type="transmembrane region" description="Helical" evidence="1">
    <location>
        <begin position="59"/>
        <end position="83"/>
    </location>
</feature>
<keyword evidence="3" id="KW-1185">Reference proteome</keyword>
<gene>
    <name evidence="2" type="ORF">H8911_11980</name>
</gene>
<dbReference type="Proteomes" id="UP000649075">
    <property type="component" value="Unassembled WGS sequence"/>
</dbReference>
<comment type="caution">
    <text evidence="2">The sequence shown here is derived from an EMBL/GenBank/DDBJ whole genome shotgun (WGS) entry which is preliminary data.</text>
</comment>
<dbReference type="EMBL" id="JACRWH010000099">
    <property type="protein sequence ID" value="MBC6013395.1"/>
    <property type="molecule type" value="Genomic_DNA"/>
</dbReference>
<dbReference type="Pfam" id="PF06161">
    <property type="entry name" value="DUF975"/>
    <property type="match status" value="1"/>
</dbReference>